<keyword evidence="5" id="KW-1185">Reference proteome</keyword>
<dbReference type="InterPro" id="IPR007922">
    <property type="entry name" value="DciA-like"/>
</dbReference>
<dbReference type="Proteomes" id="UP001385809">
    <property type="component" value="Unassembled WGS sequence"/>
</dbReference>
<accession>A0ABU8MS29</accession>
<comment type="caution">
    <text evidence="4">The sequence shown here is derived from an EMBL/GenBank/DDBJ whole genome shotgun (WGS) entry which is preliminary data.</text>
</comment>
<dbReference type="RefSeq" id="WP_337696528.1">
    <property type="nucleotide sequence ID" value="NZ_JBBEGN010000010.1"/>
</dbReference>
<name>A0ABU8MS29_9PSEU</name>
<gene>
    <name evidence="4" type="ORF">WCD74_19450</name>
</gene>
<feature type="compositionally biased region" description="Low complexity" evidence="3">
    <location>
        <begin position="91"/>
        <end position="119"/>
    </location>
</feature>
<sequence>MDAVDNSGSGRSGRPPRRPDPADDLQGLFDVAGPAVHTPPTERDPVALPPARLGPRRTPDGSRAATQGARPDDHIEPPDADPMESERPDSTDPADPAAPRGADIARAALEAARAQQAERGITRGRPRRTVRRDSGEATRRRRRGWSGADADDRDPQRLGRIASRLSTQRGWAPKLADGSVFGRWAELVGPEVAEHATPTALRDGELTVQADSTAWATQLRLLQRQLLARIAAGLGPDVVKAMRIHGPSAPSWRRGPRHVSGRGPRDTYG</sequence>
<dbReference type="InterPro" id="IPR023007">
    <property type="entry name" value="UPF0232_actinobac"/>
</dbReference>
<dbReference type="Pfam" id="PF05258">
    <property type="entry name" value="DciA"/>
    <property type="match status" value="1"/>
</dbReference>
<reference evidence="4 5" key="1">
    <citation type="submission" date="2024-03" db="EMBL/GenBank/DDBJ databases">
        <title>Actinomycetospora sp. OC33-EN08, a novel actinomycete isolated from wild orchid (Aerides multiflora).</title>
        <authorList>
            <person name="Suriyachadkun C."/>
        </authorList>
    </citation>
    <scope>NUCLEOTIDE SEQUENCE [LARGE SCALE GENOMIC DNA]</scope>
    <source>
        <strain evidence="4 5">OC33-EN08</strain>
    </source>
</reference>
<protein>
    <recommendedName>
        <fullName evidence="2">UPF0232 protein WCD74_19450</fullName>
    </recommendedName>
</protein>
<evidence type="ECO:0000313" key="5">
    <source>
        <dbReference type="Proteomes" id="UP001385809"/>
    </source>
</evidence>
<evidence type="ECO:0000256" key="1">
    <source>
        <dbReference type="ARBA" id="ARBA00006200"/>
    </source>
</evidence>
<feature type="region of interest" description="Disordered" evidence="3">
    <location>
        <begin position="246"/>
        <end position="269"/>
    </location>
</feature>
<evidence type="ECO:0000313" key="4">
    <source>
        <dbReference type="EMBL" id="MEJ2869952.1"/>
    </source>
</evidence>
<comment type="similarity">
    <text evidence="1 2">Belongs to the UPF0232 family.</text>
</comment>
<dbReference type="PANTHER" id="PTHR36456">
    <property type="entry name" value="UPF0232 PROTEIN SCO3875"/>
    <property type="match status" value="1"/>
</dbReference>
<dbReference type="HAMAP" id="MF_00630">
    <property type="entry name" value="UPF0232"/>
    <property type="match status" value="1"/>
</dbReference>
<evidence type="ECO:0000256" key="3">
    <source>
        <dbReference type="SAM" id="MobiDB-lite"/>
    </source>
</evidence>
<dbReference type="EMBL" id="JBBEGN010000010">
    <property type="protein sequence ID" value="MEJ2869952.1"/>
    <property type="molecule type" value="Genomic_DNA"/>
</dbReference>
<evidence type="ECO:0000256" key="2">
    <source>
        <dbReference type="HAMAP-Rule" id="MF_00630"/>
    </source>
</evidence>
<feature type="region of interest" description="Disordered" evidence="3">
    <location>
        <begin position="1"/>
        <end position="158"/>
    </location>
</feature>
<organism evidence="4 5">
    <name type="scientific">Actinomycetospora aurantiaca</name>
    <dbReference type="NCBI Taxonomy" id="3129233"/>
    <lineage>
        <taxon>Bacteria</taxon>
        <taxon>Bacillati</taxon>
        <taxon>Actinomycetota</taxon>
        <taxon>Actinomycetes</taxon>
        <taxon>Pseudonocardiales</taxon>
        <taxon>Pseudonocardiaceae</taxon>
        <taxon>Actinomycetospora</taxon>
    </lineage>
</organism>
<dbReference type="PANTHER" id="PTHR36456:SF1">
    <property type="entry name" value="UPF0232 PROTEIN SCO3875"/>
    <property type="match status" value="1"/>
</dbReference>
<proteinExistence type="inferred from homology"/>